<comment type="caution">
    <text evidence="3">The sequence shown here is derived from an EMBL/GenBank/DDBJ whole genome shotgun (WGS) entry which is preliminary data.</text>
</comment>
<evidence type="ECO:0000313" key="4">
    <source>
        <dbReference type="Proteomes" id="UP000835052"/>
    </source>
</evidence>
<reference evidence="3" key="1">
    <citation type="submission" date="2020-10" db="EMBL/GenBank/DDBJ databases">
        <authorList>
            <person name="Kikuchi T."/>
        </authorList>
    </citation>
    <scope>NUCLEOTIDE SEQUENCE</scope>
    <source>
        <strain evidence="3">NKZ352</strain>
    </source>
</reference>
<sequence length="120" mass="13140">MKSLAILLLLCAAATAAHHDSRSYSSFLDSICQDYCDSEDLLPKSNPNDGRPPPPVPQGQPIPMQPRPGFPPNQRPVDYNNNYLPGGAFRPIIRRPGPPGNPPNYPNNQPPQGGWNPRYG</sequence>
<organism evidence="3 4">
    <name type="scientific">Caenorhabditis auriculariae</name>
    <dbReference type="NCBI Taxonomy" id="2777116"/>
    <lineage>
        <taxon>Eukaryota</taxon>
        <taxon>Metazoa</taxon>
        <taxon>Ecdysozoa</taxon>
        <taxon>Nematoda</taxon>
        <taxon>Chromadorea</taxon>
        <taxon>Rhabditida</taxon>
        <taxon>Rhabditina</taxon>
        <taxon>Rhabditomorpha</taxon>
        <taxon>Rhabditoidea</taxon>
        <taxon>Rhabditidae</taxon>
        <taxon>Peloderinae</taxon>
        <taxon>Caenorhabditis</taxon>
    </lineage>
</organism>
<evidence type="ECO:0000256" key="2">
    <source>
        <dbReference type="SAM" id="SignalP"/>
    </source>
</evidence>
<dbReference type="EMBL" id="CAJGYM010000011">
    <property type="protein sequence ID" value="CAD6189680.1"/>
    <property type="molecule type" value="Genomic_DNA"/>
</dbReference>
<keyword evidence="4" id="KW-1185">Reference proteome</keyword>
<dbReference type="Proteomes" id="UP000835052">
    <property type="component" value="Unassembled WGS sequence"/>
</dbReference>
<gene>
    <name evidence="3" type="ORF">CAUJ_LOCUS5599</name>
</gene>
<feature type="compositionally biased region" description="Pro residues" evidence="1">
    <location>
        <begin position="50"/>
        <end position="74"/>
    </location>
</feature>
<name>A0A8S1H9E6_9PELO</name>
<feature type="compositionally biased region" description="Low complexity" evidence="1">
    <location>
        <begin position="85"/>
        <end position="95"/>
    </location>
</feature>
<feature type="compositionally biased region" description="Pro residues" evidence="1">
    <location>
        <begin position="96"/>
        <end position="109"/>
    </location>
</feature>
<feature type="region of interest" description="Disordered" evidence="1">
    <location>
        <begin position="38"/>
        <end position="120"/>
    </location>
</feature>
<protein>
    <submittedName>
        <fullName evidence="3">Uncharacterized protein</fullName>
    </submittedName>
</protein>
<accession>A0A8S1H9E6</accession>
<evidence type="ECO:0000313" key="3">
    <source>
        <dbReference type="EMBL" id="CAD6189680.1"/>
    </source>
</evidence>
<feature type="chain" id="PRO_5035750617" evidence="2">
    <location>
        <begin position="17"/>
        <end position="120"/>
    </location>
</feature>
<evidence type="ECO:0000256" key="1">
    <source>
        <dbReference type="SAM" id="MobiDB-lite"/>
    </source>
</evidence>
<keyword evidence="2" id="KW-0732">Signal</keyword>
<feature type="signal peptide" evidence="2">
    <location>
        <begin position="1"/>
        <end position="16"/>
    </location>
</feature>
<proteinExistence type="predicted"/>
<feature type="compositionally biased region" description="Low complexity" evidence="1">
    <location>
        <begin position="110"/>
        <end position="120"/>
    </location>
</feature>
<dbReference type="AlphaFoldDB" id="A0A8S1H9E6"/>